<proteinExistence type="inferred from homology"/>
<dbReference type="SUPFAM" id="SSF53448">
    <property type="entry name" value="Nucleotide-diphospho-sugar transferases"/>
    <property type="match status" value="2"/>
</dbReference>
<evidence type="ECO:0000313" key="6">
    <source>
        <dbReference type="Proteomes" id="UP001238088"/>
    </source>
</evidence>
<feature type="domain" description="Glycosyltransferase 2-like" evidence="4">
    <location>
        <begin position="7"/>
        <end position="145"/>
    </location>
</feature>
<organism evidence="5 6">
    <name type="scientific">Cytobacillus purgationiresistens</name>
    <dbReference type="NCBI Taxonomy" id="863449"/>
    <lineage>
        <taxon>Bacteria</taxon>
        <taxon>Bacillati</taxon>
        <taxon>Bacillota</taxon>
        <taxon>Bacilli</taxon>
        <taxon>Bacillales</taxon>
        <taxon>Bacillaceae</taxon>
        <taxon>Cytobacillus</taxon>
    </lineage>
</organism>
<keyword evidence="2" id="KW-0328">Glycosyltransferase</keyword>
<accession>A0ABU0ACQ2</accession>
<dbReference type="Pfam" id="PF00535">
    <property type="entry name" value="Glycos_transf_2"/>
    <property type="match status" value="2"/>
</dbReference>
<dbReference type="PANTHER" id="PTHR43398:SF1">
    <property type="entry name" value="DOLICHOL-PHOSPHATE MANNOSYLTRANSFERASE SUBUNIT 1"/>
    <property type="match status" value="1"/>
</dbReference>
<dbReference type="RefSeq" id="WP_307471439.1">
    <property type="nucleotide sequence ID" value="NZ_JAUSUB010000001.1"/>
</dbReference>
<dbReference type="InterPro" id="IPR001173">
    <property type="entry name" value="Glyco_trans_2-like"/>
</dbReference>
<dbReference type="InterPro" id="IPR039528">
    <property type="entry name" value="DPM1-like"/>
</dbReference>
<evidence type="ECO:0000256" key="2">
    <source>
        <dbReference type="ARBA" id="ARBA00022676"/>
    </source>
</evidence>
<evidence type="ECO:0000256" key="1">
    <source>
        <dbReference type="ARBA" id="ARBA00006739"/>
    </source>
</evidence>
<comment type="similarity">
    <text evidence="1">Belongs to the glycosyltransferase 2 family.</text>
</comment>
<evidence type="ECO:0000256" key="3">
    <source>
        <dbReference type="ARBA" id="ARBA00022679"/>
    </source>
</evidence>
<evidence type="ECO:0000313" key="5">
    <source>
        <dbReference type="EMBL" id="MDQ0268582.1"/>
    </source>
</evidence>
<keyword evidence="3" id="KW-0808">Transferase</keyword>
<gene>
    <name evidence="5" type="ORF">J2S17_000451</name>
</gene>
<comment type="caution">
    <text evidence="5">The sequence shown here is derived from an EMBL/GenBank/DDBJ whole genome shotgun (WGS) entry which is preliminary data.</text>
</comment>
<keyword evidence="6" id="KW-1185">Reference proteome</keyword>
<reference evidence="5 6" key="1">
    <citation type="submission" date="2023-07" db="EMBL/GenBank/DDBJ databases">
        <title>Genomic Encyclopedia of Type Strains, Phase IV (KMG-IV): sequencing the most valuable type-strain genomes for metagenomic binning, comparative biology and taxonomic classification.</title>
        <authorList>
            <person name="Goeker M."/>
        </authorList>
    </citation>
    <scope>NUCLEOTIDE SEQUENCE [LARGE SCALE GENOMIC DNA]</scope>
    <source>
        <strain evidence="5 6">DSM 23494</strain>
    </source>
</reference>
<feature type="domain" description="Glycosyltransferase 2-like" evidence="4">
    <location>
        <begin position="279"/>
        <end position="381"/>
    </location>
</feature>
<dbReference type="InterPro" id="IPR029044">
    <property type="entry name" value="Nucleotide-diphossugar_trans"/>
</dbReference>
<protein>
    <submittedName>
        <fullName evidence="5">Glycosyltransferase involved in cell wall biosynthesis</fullName>
    </submittedName>
</protein>
<dbReference type="EMBL" id="JAUSUB010000001">
    <property type="protein sequence ID" value="MDQ0268582.1"/>
    <property type="molecule type" value="Genomic_DNA"/>
</dbReference>
<dbReference type="Gene3D" id="3.90.550.10">
    <property type="entry name" value="Spore Coat Polysaccharide Biosynthesis Protein SpsA, Chain A"/>
    <property type="match status" value="2"/>
</dbReference>
<name>A0ABU0ACQ2_9BACI</name>
<dbReference type="Proteomes" id="UP001238088">
    <property type="component" value="Unassembled WGS sequence"/>
</dbReference>
<sequence length="507" mass="56567">MHNKALSIIISVCNDGVPLEHVIQLYKQLQPYEIIVAADEKCKHCIDIARTYDCRVFVCAELLDTYKGHAIGAKEAKGDILLFVDSKIGITSPTMKMFLQPLIDGTADVVINKMDYVFYKKQQPPPTVIWPQITNHFFHRSDLKIDSIIFVPYAMTKQAVDAIHSECLANPVLAHLNIIDHQFRIANHLPIGDVSLYSNKKVQTNSDAQSGSDKRMLGYHLNAISYCTKEMRDPRAGYSDGGRRFDIIKELKSGTTKHMPKVILGRGKRSTLYEGKQLSVIIPVQNEAKLIRSIIEECRKLEPIEIIVVVNGTIDKTAEIAEKCEAKVIIYNEKLGLDTGRAVGAYFAEGDIMLFIDGDFVISEEDLTPFVHSVQSGVDLALNDLNHYLTCHTPLHIVTACKYAINLACGRRDLGVGSTVAVPHAFSKECIDQLGFEALATPVLSQVATIMNGHSVKNVHRVEVDKMNRFRPDKHFTNKRGKLAPTTSLIVGDHTEALSYLANRRLF</sequence>
<evidence type="ECO:0000259" key="4">
    <source>
        <dbReference type="Pfam" id="PF00535"/>
    </source>
</evidence>
<dbReference type="PANTHER" id="PTHR43398">
    <property type="entry name" value="DOLICHOL-PHOSPHATE MANNOSYLTRANSFERASE SUBUNIT 1"/>
    <property type="match status" value="1"/>
</dbReference>